<reference evidence="2" key="1">
    <citation type="submission" date="2019-06" db="EMBL/GenBank/DDBJ databases">
        <title>Methanoculleus strain from Tamsui River, Taipei, Taiwan.</title>
        <authorList>
            <person name="You Y.-T."/>
            <person name="Chen S.-C."/>
            <person name="Lai S.-J."/>
            <person name="Lee Y.-C."/>
            <person name="Lai M.-C."/>
        </authorList>
    </citation>
    <scope>NUCLEOTIDE SEQUENCE</scope>
    <source>
        <strain evidence="2">Afa-1</strain>
    </source>
</reference>
<dbReference type="PANTHER" id="PTHR34703">
    <property type="entry name" value="ANTIPORTER SUBUNIT MNHG2-RELATED"/>
    <property type="match status" value="1"/>
</dbReference>
<dbReference type="Pfam" id="PF03334">
    <property type="entry name" value="PhaG_MnhG_YufB"/>
    <property type="match status" value="1"/>
</dbReference>
<keyword evidence="1" id="KW-0812">Transmembrane</keyword>
<name>A0A9E4ZM24_9EURY</name>
<dbReference type="GO" id="GO:0015385">
    <property type="term" value="F:sodium:proton antiporter activity"/>
    <property type="evidence" value="ECO:0007669"/>
    <property type="project" value="TreeGrafter"/>
</dbReference>
<feature type="transmembrane region" description="Helical" evidence="1">
    <location>
        <begin position="68"/>
        <end position="91"/>
    </location>
</feature>
<organism evidence="2 3">
    <name type="scientific">Methanoculleus formosensis</name>
    <dbReference type="NCBI Taxonomy" id="2590886"/>
    <lineage>
        <taxon>Archaea</taxon>
        <taxon>Methanobacteriati</taxon>
        <taxon>Methanobacteriota</taxon>
        <taxon>Stenosarchaea group</taxon>
        <taxon>Methanomicrobia</taxon>
        <taxon>Methanomicrobiales</taxon>
        <taxon>Methanomicrobiaceae</taxon>
        <taxon>Methanoculleus</taxon>
    </lineage>
</organism>
<dbReference type="Proteomes" id="UP001065682">
    <property type="component" value="Unassembled WGS sequence"/>
</dbReference>
<feature type="transmembrane region" description="Helical" evidence="1">
    <location>
        <begin position="6"/>
        <end position="31"/>
    </location>
</feature>
<dbReference type="EMBL" id="VHLL01000006">
    <property type="protein sequence ID" value="MCT8337897.1"/>
    <property type="molecule type" value="Genomic_DNA"/>
</dbReference>
<evidence type="ECO:0000313" key="2">
    <source>
        <dbReference type="EMBL" id="MCT8337897.1"/>
    </source>
</evidence>
<dbReference type="InterPro" id="IPR005133">
    <property type="entry name" value="PhaG_MnhG_YufB"/>
</dbReference>
<accession>A0A9E4ZM24</accession>
<keyword evidence="1" id="KW-0472">Membrane</keyword>
<keyword evidence="3" id="KW-1185">Reference proteome</keyword>
<dbReference type="RefSeq" id="WP_261598015.1">
    <property type="nucleotide sequence ID" value="NZ_VHLL01000006.1"/>
</dbReference>
<sequence>MIELLRILGVALILLGLFFMIASALGLIRLPDIYTRAHASGKCDALGQALMLFGFVLYADFGPETVKLVLIIVMLYILTPTATHAIVRAAYIHGKKPWKRGEERE</sequence>
<protein>
    <submittedName>
        <fullName evidence="2">Monovalent cation/H(+) antiporter subunit G</fullName>
    </submittedName>
</protein>
<dbReference type="NCBIfam" id="TIGR01300">
    <property type="entry name" value="CPA3_mnhG_phaG"/>
    <property type="match status" value="1"/>
</dbReference>
<dbReference type="AlphaFoldDB" id="A0A9E4ZM24"/>
<evidence type="ECO:0000256" key="1">
    <source>
        <dbReference type="SAM" id="Phobius"/>
    </source>
</evidence>
<comment type="caution">
    <text evidence="2">The sequence shown here is derived from an EMBL/GenBank/DDBJ whole genome shotgun (WGS) entry which is preliminary data.</text>
</comment>
<gene>
    <name evidence="2" type="ORF">FKB36_10475</name>
</gene>
<keyword evidence="1" id="KW-1133">Transmembrane helix</keyword>
<evidence type="ECO:0000313" key="3">
    <source>
        <dbReference type="Proteomes" id="UP001065682"/>
    </source>
</evidence>
<proteinExistence type="predicted"/>
<dbReference type="PANTHER" id="PTHR34703:SF1">
    <property type="entry name" value="ANTIPORTER SUBUNIT MNHG2-RELATED"/>
    <property type="match status" value="1"/>
</dbReference>